<dbReference type="PANTHER" id="PTHR31573:SF4">
    <property type="entry name" value="FE2OG DIOXYGENASE DOMAIN-CONTAINING PROTEIN"/>
    <property type="match status" value="1"/>
</dbReference>
<feature type="binding site" evidence="1">
    <location>
        <position position="766"/>
    </location>
    <ligand>
        <name>2-oxoglutarate</name>
        <dbReference type="ChEBI" id="CHEBI:16810"/>
    </ligand>
</feature>
<dbReference type="AlphaFoldDB" id="A0A9P4WEZ5"/>
<dbReference type="InterPro" id="IPR036987">
    <property type="entry name" value="SRA-YDG_sf"/>
</dbReference>
<feature type="compositionally biased region" description="Basic and acidic residues" evidence="2">
    <location>
        <begin position="52"/>
        <end position="63"/>
    </location>
</feature>
<dbReference type="Gene3D" id="2.30.280.10">
    <property type="entry name" value="SRA-YDG"/>
    <property type="match status" value="1"/>
</dbReference>
<evidence type="ECO:0000256" key="2">
    <source>
        <dbReference type="SAM" id="MobiDB-lite"/>
    </source>
</evidence>
<evidence type="ECO:0000313" key="4">
    <source>
        <dbReference type="EMBL" id="KAF3011135.1"/>
    </source>
</evidence>
<comment type="caution">
    <text evidence="4">The sequence shown here is derived from an EMBL/GenBank/DDBJ whole genome shotgun (WGS) entry which is preliminary data.</text>
</comment>
<evidence type="ECO:0000313" key="5">
    <source>
        <dbReference type="Proteomes" id="UP000801428"/>
    </source>
</evidence>
<dbReference type="Proteomes" id="UP000801428">
    <property type="component" value="Unassembled WGS sequence"/>
</dbReference>
<feature type="binding site" evidence="1">
    <location>
        <position position="638"/>
    </location>
    <ligand>
        <name>2-oxoglutarate</name>
        <dbReference type="ChEBI" id="CHEBI:16810"/>
    </ligand>
</feature>
<dbReference type="InterPro" id="IPR037151">
    <property type="entry name" value="AlkB-like_sf"/>
</dbReference>
<sequence length="807" mass="89213">MKKRSIRTVPQSPLRKSTRDRRPPERFQQAQTEDSSPSKKNPQRARLGGKPKVQEPETGDQKSHIVRLKLASSVPSEPDSSMSFTDSFSFQQKSADSQNSPVSRVQATVVHTPTGLTSVPDDAIANKDSWRTEPTQPCLPPGNQPAVWAEKRMDLCETLHYFRSYHSSCHSTGGFVRGFMFDKVAGARDYFDSNVVIARASGGQAKDKESGEMRATKDQVEGTVSQNLRNCMSHYNPVVIITGVDNPHMPSQPPHQYCVLDYFKPTHIWSEMSEGKQVVRYRFEKLNAEKQSWWRAKSSEEPIGLGDLEPPVSKPCGTCARESPQIYLNGWMCLHPTCGSFWHILPSGLQSSQGIEPYEPDETALVYDPRFLKSHTPWPNDNHIYPLTSNDATTSPHALPGEDTSEAFTRGVVCQLCGRCVSRLSWTGWACPCGWTKSPPHTLIPALSTREPFWPLSEAYTASRDTHSQLIDVKVSFAHGYRINQYVLPGIDGFVTHMIANESVVQMPGGPDDMFEALQREDIGLKRRPMESSMLKGGLYTRHFCVNYGMPYKFVAATESHAFPADSQHPINAARDLLNWAQEHLLSQAPASQGTDRSLEDLDPVDPTSSQPKPAPSVTPFNELLALGYFASQRISYHDDGESGLGPTIATLSLGAPGIMRLRLKAKHDTGVSKSGIYNDTPPVPGSQSYGSRLALVPKLAKLKKSVSPSVYRERLRQVPKELGLGLRKGGKETKGGLGREALKLVLGHGDVVVMHGEALQRYYEHAVEHEGALRFALTCRWIDPLSVAKGESDTSGVEAEEAGDEE</sequence>
<keyword evidence="5" id="KW-1185">Reference proteome</keyword>
<reference evidence="4" key="1">
    <citation type="submission" date="2019-04" db="EMBL/GenBank/DDBJ databases">
        <title>Sequencing of skin fungus with MAO and IRED activity.</title>
        <authorList>
            <person name="Marsaioli A.J."/>
            <person name="Bonatto J.M.C."/>
            <person name="Reis Junior O."/>
        </authorList>
    </citation>
    <scope>NUCLEOTIDE SEQUENCE</scope>
    <source>
        <strain evidence="4">30M1</strain>
    </source>
</reference>
<dbReference type="GO" id="GO:0008198">
    <property type="term" value="F:ferrous iron binding"/>
    <property type="evidence" value="ECO:0007669"/>
    <property type="project" value="TreeGrafter"/>
</dbReference>
<feature type="binding site" evidence="1">
    <location>
        <position position="629"/>
    </location>
    <ligand>
        <name>2-oxoglutarate</name>
        <dbReference type="ChEBI" id="CHEBI:16810"/>
    </ligand>
</feature>
<gene>
    <name evidence="4" type="ORF">E8E13_011440</name>
</gene>
<dbReference type="GO" id="GO:0051747">
    <property type="term" value="F:cytosine C-5 DNA demethylase activity"/>
    <property type="evidence" value="ECO:0007669"/>
    <property type="project" value="TreeGrafter"/>
</dbReference>
<dbReference type="GO" id="GO:0006307">
    <property type="term" value="P:DNA alkylation repair"/>
    <property type="evidence" value="ECO:0007669"/>
    <property type="project" value="TreeGrafter"/>
</dbReference>
<protein>
    <recommendedName>
        <fullName evidence="3">Alpha-ketoglutarate-dependent dioxygenase AlkB-like domain-containing protein</fullName>
    </recommendedName>
</protein>
<evidence type="ECO:0000259" key="3">
    <source>
        <dbReference type="Pfam" id="PF13532"/>
    </source>
</evidence>
<feature type="region of interest" description="Disordered" evidence="2">
    <location>
        <begin position="588"/>
        <end position="618"/>
    </location>
</feature>
<evidence type="ECO:0000256" key="1">
    <source>
        <dbReference type="PIRSR" id="PIRSR632852-1"/>
    </source>
</evidence>
<dbReference type="EMBL" id="SWKU01000001">
    <property type="protein sequence ID" value="KAF3011135.1"/>
    <property type="molecule type" value="Genomic_DNA"/>
</dbReference>
<dbReference type="OrthoDB" id="2163491at2759"/>
<dbReference type="GO" id="GO:0035516">
    <property type="term" value="F:broad specificity oxidative DNA demethylase activity"/>
    <property type="evidence" value="ECO:0007669"/>
    <property type="project" value="TreeGrafter"/>
</dbReference>
<feature type="domain" description="Alpha-ketoglutarate-dependent dioxygenase AlkB-like" evidence="3">
    <location>
        <begin position="616"/>
        <end position="771"/>
    </location>
</feature>
<dbReference type="SUPFAM" id="SSF51197">
    <property type="entry name" value="Clavaminate synthase-like"/>
    <property type="match status" value="1"/>
</dbReference>
<feature type="compositionally biased region" description="Polar residues" evidence="2">
    <location>
        <begin position="28"/>
        <end position="40"/>
    </location>
</feature>
<dbReference type="Gene3D" id="2.60.120.590">
    <property type="entry name" value="Alpha-ketoglutarate-dependent dioxygenase AlkB-like"/>
    <property type="match status" value="1"/>
</dbReference>
<dbReference type="Pfam" id="PF13532">
    <property type="entry name" value="2OG-FeII_Oxy_2"/>
    <property type="match status" value="1"/>
</dbReference>
<feature type="region of interest" description="Disordered" evidence="2">
    <location>
        <begin position="1"/>
        <end position="65"/>
    </location>
</feature>
<accession>A0A9P4WEZ5</accession>
<proteinExistence type="predicted"/>
<dbReference type="InterPro" id="IPR027450">
    <property type="entry name" value="AlkB-like"/>
</dbReference>
<organism evidence="4 5">
    <name type="scientific">Curvularia kusanoi</name>
    <name type="common">Cochliobolus kusanoi</name>
    <dbReference type="NCBI Taxonomy" id="90978"/>
    <lineage>
        <taxon>Eukaryota</taxon>
        <taxon>Fungi</taxon>
        <taxon>Dikarya</taxon>
        <taxon>Ascomycota</taxon>
        <taxon>Pezizomycotina</taxon>
        <taxon>Dothideomycetes</taxon>
        <taxon>Pleosporomycetidae</taxon>
        <taxon>Pleosporales</taxon>
        <taxon>Pleosporineae</taxon>
        <taxon>Pleosporaceae</taxon>
        <taxon>Curvularia</taxon>
    </lineage>
</organism>
<dbReference type="InterPro" id="IPR032852">
    <property type="entry name" value="ALKBH2"/>
</dbReference>
<dbReference type="PANTHER" id="PTHR31573">
    <property type="entry name" value="ALPHA-KETOGLUTARATE-DEPENDENT DIOXYGENASE ALKB HOMOLOG 2"/>
    <property type="match status" value="1"/>
</dbReference>
<name>A0A9P4WEZ5_CURKU</name>